<evidence type="ECO:0000313" key="7">
    <source>
        <dbReference type="Proteomes" id="UP000317036"/>
    </source>
</evidence>
<dbReference type="NCBIfam" id="NF008977">
    <property type="entry name" value="PRK12324.1-2"/>
    <property type="match status" value="1"/>
</dbReference>
<reference evidence="6 7" key="1">
    <citation type="submission" date="2019-07" db="EMBL/GenBank/DDBJ databases">
        <authorList>
            <person name="Kim J."/>
        </authorList>
    </citation>
    <scope>NUCLEOTIDE SEQUENCE [LARGE SCALE GENOMIC DNA]</scope>
    <source>
        <strain evidence="6 7">JC52</strain>
    </source>
</reference>
<dbReference type="EMBL" id="VNJI01000012">
    <property type="protein sequence ID" value="TVY09778.1"/>
    <property type="molecule type" value="Genomic_DNA"/>
</dbReference>
<sequence length="301" mass="34345">MEIKIEQNYKETTYSTTSFGIILKLFRVNQWTKNALVFAALIFSGELFIFESILKSIIGAVLFCLISSSIYILNDTLDAEKDLLHPTKKYRPIASGLISKRNAIIIMNLIWLIALPLSITFSIKFFIILLLYLLIQIFYCLYLKHIVIIDVLCIASGFVLRAIAGGYLLDVTISPWLIICTSLLALFLALAKRRHELLLLKENAVGHRKILEKYSTELLDQLLSLVTSSTLMAYCLYTFTSNKPQVFMLTILFVIYGLFRYQYIIFKKGLGGSPEKILISDKPILINIFLWGLTSIIVLYK</sequence>
<accession>A0A559KCB6</accession>
<evidence type="ECO:0000256" key="5">
    <source>
        <dbReference type="SAM" id="Phobius"/>
    </source>
</evidence>
<gene>
    <name evidence="6" type="ORF">FPZ49_12185</name>
</gene>
<dbReference type="CDD" id="cd13963">
    <property type="entry name" value="PT_UbiA_2"/>
    <property type="match status" value="1"/>
</dbReference>
<dbReference type="GO" id="GO:0016020">
    <property type="term" value="C:membrane"/>
    <property type="evidence" value="ECO:0007669"/>
    <property type="project" value="UniProtKB-SubCell"/>
</dbReference>
<feature type="transmembrane region" description="Helical" evidence="5">
    <location>
        <begin position="57"/>
        <end position="74"/>
    </location>
</feature>
<dbReference type="Gene3D" id="1.10.357.140">
    <property type="entry name" value="UbiA prenyltransferase"/>
    <property type="match status" value="1"/>
</dbReference>
<feature type="transmembrane region" description="Helical" evidence="5">
    <location>
        <begin position="173"/>
        <end position="191"/>
    </location>
</feature>
<dbReference type="GO" id="GO:0016765">
    <property type="term" value="F:transferase activity, transferring alkyl or aryl (other than methyl) groups"/>
    <property type="evidence" value="ECO:0007669"/>
    <property type="project" value="InterPro"/>
</dbReference>
<evidence type="ECO:0000256" key="1">
    <source>
        <dbReference type="ARBA" id="ARBA00004141"/>
    </source>
</evidence>
<feature type="transmembrane region" description="Helical" evidence="5">
    <location>
        <begin position="284"/>
        <end position="300"/>
    </location>
</feature>
<feature type="transmembrane region" description="Helical" evidence="5">
    <location>
        <begin position="109"/>
        <end position="135"/>
    </location>
</feature>
<evidence type="ECO:0000313" key="6">
    <source>
        <dbReference type="EMBL" id="TVY09778.1"/>
    </source>
</evidence>
<comment type="subcellular location">
    <subcellularLocation>
        <location evidence="1">Membrane</location>
        <topology evidence="1">Multi-pass membrane protein</topology>
    </subcellularLocation>
</comment>
<dbReference type="InterPro" id="IPR044878">
    <property type="entry name" value="UbiA_sf"/>
</dbReference>
<evidence type="ECO:0000256" key="4">
    <source>
        <dbReference type="ARBA" id="ARBA00023136"/>
    </source>
</evidence>
<proteinExistence type="predicted"/>
<dbReference type="Proteomes" id="UP000317036">
    <property type="component" value="Unassembled WGS sequence"/>
</dbReference>
<keyword evidence="3 5" id="KW-1133">Transmembrane helix</keyword>
<feature type="transmembrane region" description="Helical" evidence="5">
    <location>
        <begin position="147"/>
        <end position="167"/>
    </location>
</feature>
<comment type="caution">
    <text evidence="6">The sequence shown here is derived from an EMBL/GenBank/DDBJ whole genome shotgun (WGS) entry which is preliminary data.</text>
</comment>
<feature type="transmembrane region" description="Helical" evidence="5">
    <location>
        <begin position="245"/>
        <end position="263"/>
    </location>
</feature>
<dbReference type="PANTHER" id="PTHR42723">
    <property type="entry name" value="CHLOROPHYLL SYNTHASE"/>
    <property type="match status" value="1"/>
</dbReference>
<dbReference type="PANTHER" id="PTHR42723:SF1">
    <property type="entry name" value="CHLOROPHYLL SYNTHASE, CHLOROPLASTIC"/>
    <property type="match status" value="1"/>
</dbReference>
<dbReference type="Pfam" id="PF01040">
    <property type="entry name" value="UbiA"/>
    <property type="match status" value="1"/>
</dbReference>
<dbReference type="NCBIfam" id="NF008978">
    <property type="entry name" value="PRK12324.1-4"/>
    <property type="match status" value="1"/>
</dbReference>
<dbReference type="OrthoDB" id="9803632at2"/>
<keyword evidence="6" id="KW-0808">Transferase</keyword>
<keyword evidence="4 5" id="KW-0472">Membrane</keyword>
<organism evidence="6 7">
    <name type="scientific">Paenibacillus cremeus</name>
    <dbReference type="NCBI Taxonomy" id="2163881"/>
    <lineage>
        <taxon>Bacteria</taxon>
        <taxon>Bacillati</taxon>
        <taxon>Bacillota</taxon>
        <taxon>Bacilli</taxon>
        <taxon>Bacillales</taxon>
        <taxon>Paenibacillaceae</taxon>
        <taxon>Paenibacillus</taxon>
    </lineage>
</organism>
<protein>
    <submittedName>
        <fullName evidence="6">Decaprenyl-phosphate phosphoribosyltransferase</fullName>
        <ecNumber evidence="6">2.4.2.45</ecNumber>
    </submittedName>
</protein>
<name>A0A559KCB6_9BACL</name>
<dbReference type="AlphaFoldDB" id="A0A559KCB6"/>
<keyword evidence="6" id="KW-0328">Glycosyltransferase</keyword>
<dbReference type="GO" id="GO:0016757">
    <property type="term" value="F:glycosyltransferase activity"/>
    <property type="evidence" value="ECO:0007669"/>
    <property type="project" value="UniProtKB-KW"/>
</dbReference>
<evidence type="ECO:0000256" key="3">
    <source>
        <dbReference type="ARBA" id="ARBA00022989"/>
    </source>
</evidence>
<keyword evidence="7" id="KW-1185">Reference proteome</keyword>
<dbReference type="InterPro" id="IPR000537">
    <property type="entry name" value="UbiA_prenyltransferase"/>
</dbReference>
<dbReference type="RefSeq" id="WP_144846956.1">
    <property type="nucleotide sequence ID" value="NZ_VNJI01000012.1"/>
</dbReference>
<evidence type="ECO:0000256" key="2">
    <source>
        <dbReference type="ARBA" id="ARBA00022692"/>
    </source>
</evidence>
<dbReference type="InterPro" id="IPR050475">
    <property type="entry name" value="Prenyltransferase_related"/>
</dbReference>
<dbReference type="EC" id="2.4.2.45" evidence="6"/>
<keyword evidence="2 5" id="KW-0812">Transmembrane</keyword>
<feature type="transmembrane region" description="Helical" evidence="5">
    <location>
        <begin position="31"/>
        <end position="50"/>
    </location>
</feature>